<comment type="caution">
    <text evidence="2">The sequence shown here is derived from an EMBL/GenBank/DDBJ whole genome shotgun (WGS) entry which is preliminary data.</text>
</comment>
<proteinExistence type="predicted"/>
<dbReference type="EMBL" id="CAJOBJ010111163">
    <property type="protein sequence ID" value="CAF4632379.1"/>
    <property type="molecule type" value="Genomic_DNA"/>
</dbReference>
<evidence type="ECO:0000313" key="2">
    <source>
        <dbReference type="EMBL" id="CAF4632379.1"/>
    </source>
</evidence>
<protein>
    <submittedName>
        <fullName evidence="2">Uncharacterized protein</fullName>
    </submittedName>
</protein>
<feature type="non-terminal residue" evidence="2">
    <location>
        <position position="54"/>
    </location>
</feature>
<reference evidence="2" key="1">
    <citation type="submission" date="2021-02" db="EMBL/GenBank/DDBJ databases">
        <authorList>
            <person name="Nowell W R."/>
        </authorList>
    </citation>
    <scope>NUCLEOTIDE SEQUENCE</scope>
</reference>
<evidence type="ECO:0000313" key="3">
    <source>
        <dbReference type="Proteomes" id="UP000681720"/>
    </source>
</evidence>
<dbReference type="AlphaFoldDB" id="A0A8S2ZH80"/>
<organism evidence="2 3">
    <name type="scientific">Rotaria magnacalcarata</name>
    <dbReference type="NCBI Taxonomy" id="392030"/>
    <lineage>
        <taxon>Eukaryota</taxon>
        <taxon>Metazoa</taxon>
        <taxon>Spiralia</taxon>
        <taxon>Gnathifera</taxon>
        <taxon>Rotifera</taxon>
        <taxon>Eurotatoria</taxon>
        <taxon>Bdelloidea</taxon>
        <taxon>Philodinida</taxon>
        <taxon>Philodinidae</taxon>
        <taxon>Rotaria</taxon>
    </lineage>
</organism>
<feature type="region of interest" description="Disordered" evidence="1">
    <location>
        <begin position="1"/>
        <end position="26"/>
    </location>
</feature>
<dbReference type="Proteomes" id="UP000681720">
    <property type="component" value="Unassembled WGS sequence"/>
</dbReference>
<sequence length="54" mass="5896">MNTEKPATSPFFISSNDQQTTSAGNKKYQSIIKKYRKQDTTGIAISSPSSSIPN</sequence>
<gene>
    <name evidence="2" type="ORF">GIL414_LOCUS40265</name>
</gene>
<accession>A0A8S2ZH80</accession>
<evidence type="ECO:0000256" key="1">
    <source>
        <dbReference type="SAM" id="MobiDB-lite"/>
    </source>
</evidence>
<name>A0A8S2ZH80_9BILA</name>